<organism evidence="1 2">
    <name type="scientific">Pseudoalteromonas agarivorans DSM 14585</name>
    <dbReference type="NCBI Taxonomy" id="1312369"/>
    <lineage>
        <taxon>Bacteria</taxon>
        <taxon>Pseudomonadati</taxon>
        <taxon>Pseudomonadota</taxon>
        <taxon>Gammaproteobacteria</taxon>
        <taxon>Alteromonadales</taxon>
        <taxon>Pseudoalteromonadaceae</taxon>
        <taxon>Pseudoalteromonas</taxon>
    </lineage>
</organism>
<protein>
    <submittedName>
        <fullName evidence="1">Uncharacterized protein</fullName>
    </submittedName>
</protein>
<accession>A0ACA8DVW4</accession>
<evidence type="ECO:0000313" key="1">
    <source>
        <dbReference type="EMBL" id="ATC82134.1"/>
    </source>
</evidence>
<gene>
    <name evidence="1" type="ORF">PAGA_a1769</name>
</gene>
<evidence type="ECO:0000313" key="2">
    <source>
        <dbReference type="Proteomes" id="UP000217277"/>
    </source>
</evidence>
<dbReference type="EMBL" id="CP011011">
    <property type="protein sequence ID" value="ATC82134.1"/>
    <property type="molecule type" value="Genomic_DNA"/>
</dbReference>
<proteinExistence type="predicted"/>
<keyword evidence="2" id="KW-1185">Reference proteome</keyword>
<reference evidence="1" key="1">
    <citation type="submission" date="2015-03" db="EMBL/GenBank/DDBJ databases">
        <authorList>
            <person name="Xie B.-B."/>
            <person name="Rong J.-C."/>
            <person name="Qin Q.-L."/>
            <person name="Zhang Y.-Z."/>
        </authorList>
    </citation>
    <scope>NUCLEOTIDE SEQUENCE</scope>
    <source>
        <strain evidence="1">DSM 14585</strain>
    </source>
</reference>
<dbReference type="Proteomes" id="UP000217277">
    <property type="component" value="Chromosome I"/>
</dbReference>
<name>A0ACA8DVW4_9GAMM</name>
<sequence>MENIIGTKISEVLDGMKVEGSDRVLLSVMLHDVVFDNQRAIFDLVQLGHLTPASALLRVLFEAHVRGIWLFACATDKQVQQYKKDSVKSRINPKKNIPFQEMISDIEKEMPHLNGSLSDFKKNHWKGLNSLTHSGTQQFKYQFSNGEMRRKYSVDYADTLLDFSKRLAIHSLGSLGKIVKSTKIIQCCLNLSSEHIAQPFNK</sequence>